<dbReference type="Gene3D" id="1.20.1070.10">
    <property type="entry name" value="Rhodopsin 7-helix transmembrane proteins"/>
    <property type="match status" value="1"/>
</dbReference>
<feature type="transmembrane region" description="Helical" evidence="1">
    <location>
        <begin position="12"/>
        <end position="34"/>
    </location>
</feature>
<reference evidence="3" key="1">
    <citation type="submission" date="2021-06" db="EMBL/GenBank/DDBJ databases">
        <title>Parelaphostrongylus tenuis whole genome reference sequence.</title>
        <authorList>
            <person name="Garwood T.J."/>
            <person name="Larsen P.A."/>
            <person name="Fountain-Jones N.M."/>
            <person name="Garbe J.R."/>
            <person name="Macchietto M.G."/>
            <person name="Kania S.A."/>
            <person name="Gerhold R.W."/>
            <person name="Richards J.E."/>
            <person name="Wolf T.M."/>
        </authorList>
    </citation>
    <scope>NUCLEOTIDE SEQUENCE</scope>
    <source>
        <strain evidence="3">MNPRO001-30</strain>
        <tissue evidence="3">Meninges</tissue>
    </source>
</reference>
<comment type="caution">
    <text evidence="3">The sequence shown here is derived from an EMBL/GenBank/DDBJ whole genome shotgun (WGS) entry which is preliminary data.</text>
</comment>
<dbReference type="Proteomes" id="UP001196413">
    <property type="component" value="Unassembled WGS sequence"/>
</dbReference>
<keyword evidence="4" id="KW-1185">Reference proteome</keyword>
<dbReference type="InterPro" id="IPR019430">
    <property type="entry name" value="7TM_GPCR_serpentine_rcpt_Srx"/>
</dbReference>
<keyword evidence="1" id="KW-0472">Membrane</keyword>
<dbReference type="PANTHER" id="PTHR23017">
    <property type="entry name" value="SERPENTINE RECEPTOR, CLASS X"/>
    <property type="match status" value="1"/>
</dbReference>
<evidence type="ECO:0000259" key="2">
    <source>
        <dbReference type="Pfam" id="PF10328"/>
    </source>
</evidence>
<proteinExistence type="predicted"/>
<dbReference type="Pfam" id="PF10328">
    <property type="entry name" value="7TM_GPCR_Srx"/>
    <property type="match status" value="1"/>
</dbReference>
<accession>A0AAD5N8X1</accession>
<gene>
    <name evidence="3" type="ORF">KIN20_025088</name>
</gene>
<feature type="domain" description="7TM GPCR serpentine receptor class x (Srx)" evidence="2">
    <location>
        <begin position="11"/>
        <end position="63"/>
    </location>
</feature>
<evidence type="ECO:0000256" key="1">
    <source>
        <dbReference type="SAM" id="Phobius"/>
    </source>
</evidence>
<keyword evidence="1" id="KW-0812">Transmembrane</keyword>
<organism evidence="3 4">
    <name type="scientific">Parelaphostrongylus tenuis</name>
    <name type="common">Meningeal worm</name>
    <dbReference type="NCBI Taxonomy" id="148309"/>
    <lineage>
        <taxon>Eukaryota</taxon>
        <taxon>Metazoa</taxon>
        <taxon>Ecdysozoa</taxon>
        <taxon>Nematoda</taxon>
        <taxon>Chromadorea</taxon>
        <taxon>Rhabditida</taxon>
        <taxon>Rhabditina</taxon>
        <taxon>Rhabditomorpha</taxon>
        <taxon>Strongyloidea</taxon>
        <taxon>Metastrongylidae</taxon>
        <taxon>Parelaphostrongylus</taxon>
    </lineage>
</organism>
<dbReference type="SUPFAM" id="SSF81321">
    <property type="entry name" value="Family A G protein-coupled receptor-like"/>
    <property type="match status" value="1"/>
</dbReference>
<evidence type="ECO:0000313" key="3">
    <source>
        <dbReference type="EMBL" id="KAJ1364897.1"/>
    </source>
</evidence>
<keyword evidence="1" id="KW-1133">Transmembrane helix</keyword>
<feature type="transmembrane region" description="Helical" evidence="1">
    <location>
        <begin position="46"/>
        <end position="65"/>
    </location>
</feature>
<dbReference type="PANTHER" id="PTHR23017:SF3">
    <property type="entry name" value="G-PROTEIN COUPLED RECEPTORS FAMILY 1 PROFILE DOMAIN-CONTAINING PROTEIN"/>
    <property type="match status" value="1"/>
</dbReference>
<dbReference type="EMBL" id="JAHQIW010005098">
    <property type="protein sequence ID" value="KAJ1364897.1"/>
    <property type="molecule type" value="Genomic_DNA"/>
</dbReference>
<dbReference type="AlphaFoldDB" id="A0AAD5N8X1"/>
<evidence type="ECO:0000313" key="4">
    <source>
        <dbReference type="Proteomes" id="UP001196413"/>
    </source>
</evidence>
<protein>
    <recommendedName>
        <fullName evidence="2">7TM GPCR serpentine receptor class x (Srx) domain-containing protein</fullName>
    </recommendedName>
</protein>
<sequence length="71" mass="7850">MATGTLGNLFTSVIIMLSYVCDYSHLAIALNRVIAIMTPLRASDALTVRNTSFVVLLCWILGSYTQNRILE</sequence>
<name>A0AAD5N8X1_PARTN</name>